<dbReference type="EMBL" id="FWFO01000002">
    <property type="protein sequence ID" value="SLN53428.1"/>
    <property type="molecule type" value="Genomic_DNA"/>
</dbReference>
<accession>A0A1Y5T0J5</accession>
<proteinExistence type="predicted"/>
<evidence type="ECO:0000313" key="1">
    <source>
        <dbReference type="EMBL" id="SLN53428.1"/>
    </source>
</evidence>
<sequence>MRITFLSPRSNLSGGLRVIAIHAQMLQDRGHEVSIVVPAKRQVGAKTQAKTWAKSLIRGRLPDREPDEGGHFDQITVPIVEAGRDDFLFTHDDIPDGDALIATWWETAFSAAAMPPSKGRPYYLIQHHEVHDFLPWQISRSTYYLPLKHFVVSNWLGQVMASEYGQNDAVLVPNGVDLSHFSAPPRDKQDHPTVGLLYSTNAIKGTGTLLQAIEQIRAALPDLRVRAFGAEPMSDDLPLPPGSDYLCRPEQAQIPALYAGCDLFLCGSTSEGYFLPLLEAMACGCPLVSTDVGAAQDLITPGVNGAIVDVGDAAAIADHALRILKAPNADWQAMSQVSRDVAAAHTWAHACDRLETALREAS</sequence>
<dbReference type="CDD" id="cd03801">
    <property type="entry name" value="GT4_PimA-like"/>
    <property type="match status" value="1"/>
</dbReference>
<dbReference type="EC" id="2.4.1.250" evidence="1"/>
<dbReference type="SUPFAM" id="SSF53756">
    <property type="entry name" value="UDP-Glycosyltransferase/glycogen phosphorylase"/>
    <property type="match status" value="1"/>
</dbReference>
<keyword evidence="1" id="KW-0328">Glycosyltransferase</keyword>
<name>A0A1Y5T0J5_9RHOB</name>
<gene>
    <name evidence="1" type="primary">mshA</name>
    <name evidence="1" type="ORF">TRL7639_02790</name>
</gene>
<dbReference type="Pfam" id="PF13692">
    <property type="entry name" value="Glyco_trans_1_4"/>
    <property type="match status" value="1"/>
</dbReference>
<keyword evidence="1" id="KW-0808">Transferase</keyword>
<organism evidence="1 2">
    <name type="scientific">Falsiruegeria litorea R37</name>
    <dbReference type="NCBI Taxonomy" id="1200284"/>
    <lineage>
        <taxon>Bacteria</taxon>
        <taxon>Pseudomonadati</taxon>
        <taxon>Pseudomonadota</taxon>
        <taxon>Alphaproteobacteria</taxon>
        <taxon>Rhodobacterales</taxon>
        <taxon>Roseobacteraceae</taxon>
        <taxon>Falsiruegeria</taxon>
    </lineage>
</organism>
<dbReference type="PANTHER" id="PTHR12526">
    <property type="entry name" value="GLYCOSYLTRANSFERASE"/>
    <property type="match status" value="1"/>
</dbReference>
<dbReference type="OrthoDB" id="9790710at2"/>
<dbReference type="GO" id="GO:0102710">
    <property type="term" value="F:D-inositol-3-phosphate glycosyltransferase activity"/>
    <property type="evidence" value="ECO:0007669"/>
    <property type="project" value="UniProtKB-EC"/>
</dbReference>
<protein>
    <submittedName>
        <fullName evidence="1">D-inositol 3-phosphate glycosyltransferase</fullName>
        <ecNumber evidence="1">2.4.1.250</ecNumber>
    </submittedName>
</protein>
<evidence type="ECO:0000313" key="2">
    <source>
        <dbReference type="Proteomes" id="UP000193077"/>
    </source>
</evidence>
<dbReference type="AlphaFoldDB" id="A0A1Y5T0J5"/>
<dbReference type="Proteomes" id="UP000193077">
    <property type="component" value="Unassembled WGS sequence"/>
</dbReference>
<dbReference type="RefSeq" id="WP_085796473.1">
    <property type="nucleotide sequence ID" value="NZ_FWFO01000002.1"/>
</dbReference>
<reference evidence="1 2" key="1">
    <citation type="submission" date="2017-03" db="EMBL/GenBank/DDBJ databases">
        <authorList>
            <person name="Afonso C.L."/>
            <person name="Miller P.J."/>
            <person name="Scott M.A."/>
            <person name="Spackman E."/>
            <person name="Goraichik I."/>
            <person name="Dimitrov K.M."/>
            <person name="Suarez D.L."/>
            <person name="Swayne D.E."/>
        </authorList>
    </citation>
    <scope>NUCLEOTIDE SEQUENCE [LARGE SCALE GENOMIC DNA]</scope>
    <source>
        <strain evidence="1 2">CECT 7639</strain>
    </source>
</reference>
<keyword evidence="2" id="KW-1185">Reference proteome</keyword>
<dbReference type="Gene3D" id="3.40.50.11090">
    <property type="match status" value="1"/>
</dbReference>
<dbReference type="Gene3D" id="3.40.50.2000">
    <property type="entry name" value="Glycogen Phosphorylase B"/>
    <property type="match status" value="1"/>
</dbReference>